<dbReference type="Pfam" id="PF06381">
    <property type="entry name" value="Phage_portal_3"/>
    <property type="match status" value="1"/>
</dbReference>
<organism evidence="3 4">
    <name type="scientific">Devosia honganensis</name>
    <dbReference type="NCBI Taxonomy" id="1610527"/>
    <lineage>
        <taxon>Bacteria</taxon>
        <taxon>Pseudomonadati</taxon>
        <taxon>Pseudomonadota</taxon>
        <taxon>Alphaproteobacteria</taxon>
        <taxon>Hyphomicrobiales</taxon>
        <taxon>Devosiaceae</taxon>
        <taxon>Devosia</taxon>
    </lineage>
</organism>
<dbReference type="EMBL" id="JBHRYD010000004">
    <property type="protein sequence ID" value="MFC3704486.1"/>
    <property type="molecule type" value="Genomic_DNA"/>
</dbReference>
<dbReference type="RefSeq" id="WP_380096131.1">
    <property type="nucleotide sequence ID" value="NZ_JBHRYD010000004.1"/>
</dbReference>
<dbReference type="InterPro" id="IPR024459">
    <property type="entry name" value="Acb1-like_N"/>
</dbReference>
<accession>A0ABV7WYX7</accession>
<evidence type="ECO:0000256" key="1">
    <source>
        <dbReference type="SAM" id="MobiDB-lite"/>
    </source>
</evidence>
<evidence type="ECO:0000313" key="4">
    <source>
        <dbReference type="Proteomes" id="UP001595613"/>
    </source>
</evidence>
<dbReference type="Proteomes" id="UP001595613">
    <property type="component" value="Unassembled WGS sequence"/>
</dbReference>
<protein>
    <submittedName>
        <fullName evidence="3">Anti-CBASS protein Acb1 family protein</fullName>
    </submittedName>
</protein>
<name>A0ABV7WYX7_9HYPH</name>
<evidence type="ECO:0000259" key="2">
    <source>
        <dbReference type="Pfam" id="PF06381"/>
    </source>
</evidence>
<reference evidence="4" key="1">
    <citation type="journal article" date="2019" name="Int. J. Syst. Evol. Microbiol.">
        <title>The Global Catalogue of Microorganisms (GCM) 10K type strain sequencing project: providing services to taxonomists for standard genome sequencing and annotation.</title>
        <authorList>
            <consortium name="The Broad Institute Genomics Platform"/>
            <consortium name="The Broad Institute Genome Sequencing Center for Infectious Disease"/>
            <person name="Wu L."/>
            <person name="Ma J."/>
        </authorList>
    </citation>
    <scope>NUCLEOTIDE SEQUENCE [LARGE SCALE GENOMIC DNA]</scope>
    <source>
        <strain evidence="4">KCTC 42281</strain>
    </source>
</reference>
<keyword evidence="4" id="KW-1185">Reference proteome</keyword>
<comment type="caution">
    <text evidence="3">The sequence shown here is derived from an EMBL/GenBank/DDBJ whole genome shotgun (WGS) entry which is preliminary data.</text>
</comment>
<feature type="domain" description="Anti-CBASS protein Acb1-like N-terminal" evidence="2">
    <location>
        <begin position="41"/>
        <end position="393"/>
    </location>
</feature>
<evidence type="ECO:0000313" key="3">
    <source>
        <dbReference type="EMBL" id="MFC3704486.1"/>
    </source>
</evidence>
<proteinExistence type="predicted"/>
<feature type="region of interest" description="Disordered" evidence="1">
    <location>
        <begin position="413"/>
        <end position="440"/>
    </location>
</feature>
<sequence length="440" mass="49673">MIVNSAMRRLDAMFPSYFTKGRKHDHFKDFGWPDHLTFDQLYRMYRRNGLAFAGVDKTILKTWQDSPDIWETEKPAESDVESDIRQRFADLRIWQMFSEADRRSMVGRYAGVILRFADSKQFDQPVDTVPGGILGLAGIIPAWEGQLTVAEWDGNQNSETYGEPLFYQFNESAVGDKTQPRQFRVHPDRVLIWSDDGTVNCQSALEPGYNDLLDAEKVKGAGGEGFWKTSRGAPLIEAREGVDAKTLAGQMGAGTPSEFIDAINEQIDNFQSGFDKGLMLGGMTAKPMQITLPSPEHFFAAPVQAFAASLHIPVKILLGSQTGERASTEDAQEWAQTCNARRVTRNRPIIQEFINRLERFGILPEKDWFIDWADLTEASSTEKMSRAKDMAEINAKHPSEYVFTPDEIREVADYDPLTDDQREMDDLPEDEDVLPQPAAE</sequence>
<gene>
    <name evidence="3" type="ORF">ACFOOL_06935</name>
</gene>